<dbReference type="CDD" id="cd07043">
    <property type="entry name" value="STAS_anti-anti-sigma_factors"/>
    <property type="match status" value="1"/>
</dbReference>
<name>A0A7X0L2G2_9ACTN</name>
<feature type="domain" description="STAS" evidence="1">
    <location>
        <begin position="1"/>
        <end position="80"/>
    </location>
</feature>
<comment type="caution">
    <text evidence="2">The sequence shown here is derived from an EMBL/GenBank/DDBJ whole genome shotgun (WGS) entry which is preliminary data.</text>
</comment>
<dbReference type="AlphaFoldDB" id="A0A7X0L2G2"/>
<dbReference type="SUPFAM" id="SSF52091">
    <property type="entry name" value="SpoIIaa-like"/>
    <property type="match status" value="1"/>
</dbReference>
<dbReference type="Proteomes" id="UP000546324">
    <property type="component" value="Unassembled WGS sequence"/>
</dbReference>
<dbReference type="InterPro" id="IPR002645">
    <property type="entry name" value="STAS_dom"/>
</dbReference>
<protein>
    <submittedName>
        <fullName evidence="2">Anti-anti-sigma regulatory factor</fullName>
    </submittedName>
</protein>
<dbReference type="PROSITE" id="PS50801">
    <property type="entry name" value="STAS"/>
    <property type="match status" value="1"/>
</dbReference>
<gene>
    <name evidence="2" type="ORF">BKA00_006411</name>
</gene>
<evidence type="ECO:0000313" key="3">
    <source>
        <dbReference type="Proteomes" id="UP000546324"/>
    </source>
</evidence>
<organism evidence="2 3">
    <name type="scientific">Actinomadura coerulea</name>
    <dbReference type="NCBI Taxonomy" id="46159"/>
    <lineage>
        <taxon>Bacteria</taxon>
        <taxon>Bacillati</taxon>
        <taxon>Actinomycetota</taxon>
        <taxon>Actinomycetes</taxon>
        <taxon>Streptosporangiales</taxon>
        <taxon>Thermomonosporaceae</taxon>
        <taxon>Actinomadura</taxon>
    </lineage>
</organism>
<dbReference type="Gene3D" id="3.30.750.24">
    <property type="entry name" value="STAS domain"/>
    <property type="match status" value="1"/>
</dbReference>
<keyword evidence="3" id="KW-1185">Reference proteome</keyword>
<dbReference type="Pfam" id="PF01740">
    <property type="entry name" value="STAS"/>
    <property type="match status" value="1"/>
</dbReference>
<dbReference type="EMBL" id="JACHMQ010000001">
    <property type="protein sequence ID" value="MBB6399497.1"/>
    <property type="molecule type" value="Genomic_DNA"/>
</dbReference>
<proteinExistence type="predicted"/>
<accession>A0A7X0L2G2</accession>
<evidence type="ECO:0000313" key="2">
    <source>
        <dbReference type="EMBL" id="MBB6399497.1"/>
    </source>
</evidence>
<sequence length="96" mass="9994">MLRLLNTGVPALVLDLTGTRFCGASGVNVIVRTHLRAKALTTPLVLAVPETGSVRRVFEITEVSELVPTASDLAAACELACTRRTAGSLSAAQESS</sequence>
<reference evidence="2 3" key="1">
    <citation type="submission" date="2020-08" db="EMBL/GenBank/DDBJ databases">
        <title>Sequencing the genomes of 1000 actinobacteria strains.</title>
        <authorList>
            <person name="Klenk H.-P."/>
        </authorList>
    </citation>
    <scope>NUCLEOTIDE SEQUENCE [LARGE SCALE GENOMIC DNA]</scope>
    <source>
        <strain evidence="2 3">DSM 43675</strain>
    </source>
</reference>
<dbReference type="InterPro" id="IPR036513">
    <property type="entry name" value="STAS_dom_sf"/>
</dbReference>
<evidence type="ECO:0000259" key="1">
    <source>
        <dbReference type="PROSITE" id="PS50801"/>
    </source>
</evidence>